<organism evidence="8 9">
    <name type="scientific">Skeletonema marinoi</name>
    <dbReference type="NCBI Taxonomy" id="267567"/>
    <lineage>
        <taxon>Eukaryota</taxon>
        <taxon>Sar</taxon>
        <taxon>Stramenopiles</taxon>
        <taxon>Ochrophyta</taxon>
        <taxon>Bacillariophyta</taxon>
        <taxon>Coscinodiscophyceae</taxon>
        <taxon>Thalassiosirophycidae</taxon>
        <taxon>Thalassiosirales</taxon>
        <taxon>Skeletonemataceae</taxon>
        <taxon>Skeletonema</taxon>
        <taxon>Skeletonema marinoi-dohrnii complex</taxon>
    </lineage>
</organism>
<dbReference type="GO" id="GO:0016020">
    <property type="term" value="C:membrane"/>
    <property type="evidence" value="ECO:0007669"/>
    <property type="project" value="UniProtKB-SubCell"/>
</dbReference>
<evidence type="ECO:0000256" key="6">
    <source>
        <dbReference type="SAM" id="MobiDB-lite"/>
    </source>
</evidence>
<dbReference type="Pfam" id="PF13855">
    <property type="entry name" value="LRR_8"/>
    <property type="match status" value="1"/>
</dbReference>
<proteinExistence type="predicted"/>
<feature type="domain" description="Leucine-rich repeat-containing N-terminal plant-type" evidence="7">
    <location>
        <begin position="366"/>
        <end position="384"/>
    </location>
</feature>
<dbReference type="Proteomes" id="UP001224775">
    <property type="component" value="Unassembled WGS sequence"/>
</dbReference>
<dbReference type="AlphaFoldDB" id="A0AAD8Y1Y5"/>
<feature type="domain" description="Leucine-rich repeat-containing N-terminal plant-type" evidence="7">
    <location>
        <begin position="9"/>
        <end position="49"/>
    </location>
</feature>
<evidence type="ECO:0000259" key="7">
    <source>
        <dbReference type="Pfam" id="PF08263"/>
    </source>
</evidence>
<dbReference type="PANTHER" id="PTHR48010:SF58">
    <property type="entry name" value="RECEPTOR PROTEIN KINASE-LIKE PROTEIN ZAR1"/>
    <property type="match status" value="1"/>
</dbReference>
<feature type="compositionally biased region" description="Acidic residues" evidence="6">
    <location>
        <begin position="695"/>
        <end position="711"/>
    </location>
</feature>
<feature type="compositionally biased region" description="Polar residues" evidence="6">
    <location>
        <begin position="620"/>
        <end position="629"/>
    </location>
</feature>
<comment type="caution">
    <text evidence="8">The sequence shown here is derived from an EMBL/GenBank/DDBJ whole genome shotgun (WGS) entry which is preliminary data.</text>
</comment>
<dbReference type="EMBL" id="JATAAI010000022">
    <property type="protein sequence ID" value="KAK1738038.1"/>
    <property type="molecule type" value="Genomic_DNA"/>
</dbReference>
<gene>
    <name evidence="8" type="ORF">QTG54_011332</name>
</gene>
<dbReference type="InterPro" id="IPR013210">
    <property type="entry name" value="LRR_N_plant-typ"/>
</dbReference>
<evidence type="ECO:0000256" key="4">
    <source>
        <dbReference type="ARBA" id="ARBA00022989"/>
    </source>
</evidence>
<reference evidence="8" key="1">
    <citation type="submission" date="2023-06" db="EMBL/GenBank/DDBJ databases">
        <title>Survivors Of The Sea: Transcriptome response of Skeletonema marinoi to long-term dormancy.</title>
        <authorList>
            <person name="Pinder M.I.M."/>
            <person name="Kourtchenko O."/>
            <person name="Robertson E.K."/>
            <person name="Larsson T."/>
            <person name="Maumus F."/>
            <person name="Osuna-Cruz C.M."/>
            <person name="Vancaester E."/>
            <person name="Stenow R."/>
            <person name="Vandepoele K."/>
            <person name="Ploug H."/>
            <person name="Bruchert V."/>
            <person name="Godhe A."/>
            <person name="Topel M."/>
        </authorList>
    </citation>
    <scope>NUCLEOTIDE SEQUENCE</scope>
    <source>
        <strain evidence="8">R05AC</strain>
    </source>
</reference>
<name>A0AAD8Y1Y5_9STRA</name>
<keyword evidence="4" id="KW-1133">Transmembrane helix</keyword>
<dbReference type="InterPro" id="IPR050994">
    <property type="entry name" value="At_inactive_RLKs"/>
</dbReference>
<evidence type="ECO:0000256" key="2">
    <source>
        <dbReference type="ARBA" id="ARBA00022692"/>
    </source>
</evidence>
<dbReference type="PANTHER" id="PTHR48010">
    <property type="entry name" value="OS05G0588300 PROTEIN"/>
    <property type="match status" value="1"/>
</dbReference>
<comment type="subcellular location">
    <subcellularLocation>
        <location evidence="1">Membrane</location>
    </subcellularLocation>
</comment>
<dbReference type="Pfam" id="PF08263">
    <property type="entry name" value="LRRNT_2"/>
    <property type="match status" value="2"/>
</dbReference>
<evidence type="ECO:0000256" key="1">
    <source>
        <dbReference type="ARBA" id="ARBA00004370"/>
    </source>
</evidence>
<evidence type="ECO:0000256" key="3">
    <source>
        <dbReference type="ARBA" id="ARBA00022737"/>
    </source>
</evidence>
<evidence type="ECO:0000256" key="5">
    <source>
        <dbReference type="ARBA" id="ARBA00023136"/>
    </source>
</evidence>
<dbReference type="FunFam" id="3.80.10.10:FF:000129">
    <property type="entry name" value="Leucine-rich repeat receptor-like kinase"/>
    <property type="match status" value="1"/>
</dbReference>
<protein>
    <submittedName>
        <fullName evidence="8">Leucine-rich repeat domain-containing protein</fullName>
    </submittedName>
</protein>
<dbReference type="Gene3D" id="3.80.10.10">
    <property type="entry name" value="Ribonuclease Inhibitor"/>
    <property type="match status" value="3"/>
</dbReference>
<keyword evidence="3" id="KW-0677">Repeat</keyword>
<feature type="compositionally biased region" description="Low complexity" evidence="6">
    <location>
        <begin position="589"/>
        <end position="598"/>
    </location>
</feature>
<keyword evidence="9" id="KW-1185">Reference proteome</keyword>
<keyword evidence="2" id="KW-0812">Transmembrane</keyword>
<dbReference type="InterPro" id="IPR001611">
    <property type="entry name" value="Leu-rich_rpt"/>
</dbReference>
<dbReference type="SUPFAM" id="SSF52058">
    <property type="entry name" value="L domain-like"/>
    <property type="match status" value="2"/>
</dbReference>
<evidence type="ECO:0000313" key="9">
    <source>
        <dbReference type="Proteomes" id="UP001224775"/>
    </source>
</evidence>
<sequence>MPAKGSDRDEQQALLSLIQKVEGEEWASTKKGWKLNSGVPVCEWEGIGCRISVNGGSTATITSINLDNQGLSATLTSELGSLKDLEELNLKGNLITGSIPQEVANLEKLFSLDLTNNQVSGSLPQWWGSFSLNKLFLAQNQLTGEFFHNIYSPHLQSMQEVRLENNKLVGTLDGTTIMQMQKIETISLSQNDFSGLIPGFQLGSLPGLKFLYLDNNEFVGPLPSQLAQSGKSSLEEIWVQSNSLSGTVPASYVRFDMLHDFFIDGNKLTGALPLQLCSAKLNNDFFNTLPPDAERNYCEYIACPAGSVGKEGVYPCSVCPGGDAAKLENPYLGKSNVNLQCSAYSQRDILRIFYESTSQRGWSGGSDWDDSTKDVCQMTGITCDDHENIIKIGLKNRNLSGTIPDAIGFLSFLETLDLSDNNLEGFIPSDLRWTSLTRLDISGNKLRGVLPPLLCMMQELNGNGENNVYYCDRIACPANTFNTFGHHGYHGEPCQPCYDVQAPEEAYIGQKKCANRQKPPSDGFDWKKEIETLKESGANVNVFSKVALSVATIALVMLVFLLGTRCMDGKSQPQGRHERKQMLRQRAASSDSGSSSSGSDDDEEDPTPGYSDDVELASVGSATSRSSRNAMDLINQHKGIALSRPQKVKKAISRRLPQAQGIRTSISNINVNSRKQRLKGSRRSIDDGYDGVVDFGDDDMDEQDEEEEDASSVENNFGEEGASVPKKKRQTDLLDIPMIS</sequence>
<accession>A0AAD8Y1Y5</accession>
<dbReference type="Pfam" id="PF00560">
    <property type="entry name" value="LRR_1"/>
    <property type="match status" value="2"/>
</dbReference>
<feature type="region of interest" description="Disordered" evidence="6">
    <location>
        <begin position="569"/>
        <end position="630"/>
    </location>
</feature>
<keyword evidence="5" id="KW-0472">Membrane</keyword>
<dbReference type="InterPro" id="IPR032675">
    <property type="entry name" value="LRR_dom_sf"/>
</dbReference>
<evidence type="ECO:0000313" key="8">
    <source>
        <dbReference type="EMBL" id="KAK1738038.1"/>
    </source>
</evidence>
<feature type="region of interest" description="Disordered" evidence="6">
    <location>
        <begin position="677"/>
        <end position="740"/>
    </location>
</feature>